<reference evidence="1" key="1">
    <citation type="submission" date="2021-06" db="EMBL/GenBank/DDBJ databases">
        <authorList>
            <person name="Ellington A.J."/>
            <person name="Bryan N.C."/>
            <person name="Christner B.C."/>
            <person name="Reisch C.R."/>
        </authorList>
    </citation>
    <scope>NUCLEOTIDE SEQUENCE</scope>
    <source>
        <strain evidence="1">L6-1</strain>
    </source>
</reference>
<sequence length="47" mass="5238">MPSDISYWLRTDLARNSGEVLEEIVTLIENGLLGGGFTMIAQLRFPL</sequence>
<evidence type="ECO:0000313" key="2">
    <source>
        <dbReference type="Proteomes" id="UP000681794"/>
    </source>
</evidence>
<protein>
    <submittedName>
        <fullName evidence="1">Uncharacterized protein</fullName>
    </submittedName>
</protein>
<gene>
    <name evidence="1" type="ORF">KM842_07255</name>
</gene>
<keyword evidence="2" id="KW-1185">Reference proteome</keyword>
<evidence type="ECO:0000313" key="1">
    <source>
        <dbReference type="EMBL" id="QWS34912.1"/>
    </source>
</evidence>
<dbReference type="Proteomes" id="UP000681794">
    <property type="component" value="Chromosome"/>
</dbReference>
<proteinExistence type="predicted"/>
<organism evidence="1 2">
    <name type="scientific">Curtobacterium aetherium</name>
    <dbReference type="NCBI Taxonomy" id="2841594"/>
    <lineage>
        <taxon>Bacteria</taxon>
        <taxon>Bacillati</taxon>
        <taxon>Actinomycetota</taxon>
        <taxon>Actinomycetes</taxon>
        <taxon>Micrococcales</taxon>
        <taxon>Microbacteriaceae</taxon>
        <taxon>Curtobacterium</taxon>
    </lineage>
</organism>
<dbReference type="EMBL" id="CP076544">
    <property type="protein sequence ID" value="QWS34912.1"/>
    <property type="molecule type" value="Genomic_DNA"/>
</dbReference>
<accession>A0ACD1E833</accession>
<name>A0ACD1E833_9MICO</name>